<evidence type="ECO:0000256" key="1">
    <source>
        <dbReference type="SAM" id="SignalP"/>
    </source>
</evidence>
<keyword evidence="3" id="KW-0378">Hydrolase</keyword>
<evidence type="ECO:0000313" key="3">
    <source>
        <dbReference type="EMBL" id="TWT75677.1"/>
    </source>
</evidence>
<feature type="domain" description="Glycosyl hydrolase family 13 catalytic" evidence="2">
    <location>
        <begin position="38"/>
        <end position="487"/>
    </location>
</feature>
<dbReference type="SUPFAM" id="SSF51445">
    <property type="entry name" value="(Trans)glycosidases"/>
    <property type="match status" value="1"/>
</dbReference>
<dbReference type="InterPro" id="IPR006047">
    <property type="entry name" value="GH13_cat_dom"/>
</dbReference>
<reference evidence="3 4" key="1">
    <citation type="submission" date="2019-02" db="EMBL/GenBank/DDBJ databases">
        <title>Deep-cultivation of Planctomycetes and their phenomic and genomic characterization uncovers novel biology.</title>
        <authorList>
            <person name="Wiegand S."/>
            <person name="Jogler M."/>
            <person name="Boedeker C."/>
            <person name="Pinto D."/>
            <person name="Vollmers J."/>
            <person name="Rivas-Marin E."/>
            <person name="Kohn T."/>
            <person name="Peeters S.H."/>
            <person name="Heuer A."/>
            <person name="Rast P."/>
            <person name="Oberbeckmann S."/>
            <person name="Bunk B."/>
            <person name="Jeske O."/>
            <person name="Meyerdierks A."/>
            <person name="Storesund J.E."/>
            <person name="Kallscheuer N."/>
            <person name="Luecker S."/>
            <person name="Lage O.M."/>
            <person name="Pohl T."/>
            <person name="Merkel B.J."/>
            <person name="Hornburger P."/>
            <person name="Mueller R.-W."/>
            <person name="Bruemmer F."/>
            <person name="Labrenz M."/>
            <person name="Spormann A.M."/>
            <person name="Op Den Camp H."/>
            <person name="Overmann J."/>
            <person name="Amann R."/>
            <person name="Jetten M.S.M."/>
            <person name="Mascher T."/>
            <person name="Medema M.H."/>
            <person name="Devos D.P."/>
            <person name="Kaster A.-K."/>
            <person name="Ovreas L."/>
            <person name="Rohde M."/>
            <person name="Galperin M.Y."/>
            <person name="Jogler C."/>
        </authorList>
    </citation>
    <scope>NUCLEOTIDE SEQUENCE [LARGE SCALE GENOMIC DNA]</scope>
    <source>
        <strain evidence="3 4">Pla123a</strain>
    </source>
</reference>
<dbReference type="GO" id="GO:0005975">
    <property type="term" value="P:carbohydrate metabolic process"/>
    <property type="evidence" value="ECO:0007669"/>
    <property type="project" value="InterPro"/>
</dbReference>
<dbReference type="SMART" id="SM00642">
    <property type="entry name" value="Aamy"/>
    <property type="match status" value="1"/>
</dbReference>
<accession>A0A5C5YLH6</accession>
<keyword evidence="4" id="KW-1185">Reference proteome</keyword>
<organism evidence="3 4">
    <name type="scientific">Posidoniimonas polymericola</name>
    <dbReference type="NCBI Taxonomy" id="2528002"/>
    <lineage>
        <taxon>Bacteria</taxon>
        <taxon>Pseudomonadati</taxon>
        <taxon>Planctomycetota</taxon>
        <taxon>Planctomycetia</taxon>
        <taxon>Pirellulales</taxon>
        <taxon>Lacipirellulaceae</taxon>
        <taxon>Posidoniimonas</taxon>
    </lineage>
</organism>
<dbReference type="EC" id="3.2.1.1" evidence="3"/>
<name>A0A5C5YLH6_9BACT</name>
<dbReference type="Gene3D" id="3.20.20.80">
    <property type="entry name" value="Glycosidases"/>
    <property type="match status" value="2"/>
</dbReference>
<dbReference type="OrthoDB" id="9805159at2"/>
<dbReference type="InterPro" id="IPR017853">
    <property type="entry name" value="GH"/>
</dbReference>
<dbReference type="PANTHER" id="PTHR43447">
    <property type="entry name" value="ALPHA-AMYLASE"/>
    <property type="match status" value="1"/>
</dbReference>
<keyword evidence="1" id="KW-0732">Signal</keyword>
<feature type="chain" id="PRO_5022671632" evidence="1">
    <location>
        <begin position="33"/>
        <end position="1119"/>
    </location>
</feature>
<evidence type="ECO:0000313" key="4">
    <source>
        <dbReference type="Proteomes" id="UP000318478"/>
    </source>
</evidence>
<dbReference type="Proteomes" id="UP000318478">
    <property type="component" value="Unassembled WGS sequence"/>
</dbReference>
<protein>
    <submittedName>
        <fullName evidence="3">Alpha-amylase</fullName>
        <ecNumber evidence="3">3.2.1.1</ecNumber>
    </submittedName>
</protein>
<keyword evidence="3" id="KW-0326">Glycosidase</keyword>
<feature type="signal peptide" evidence="1">
    <location>
        <begin position="1"/>
        <end position="32"/>
    </location>
</feature>
<dbReference type="AlphaFoldDB" id="A0A5C5YLH6"/>
<proteinExistence type="predicted"/>
<gene>
    <name evidence="3" type="primary">amyS</name>
    <name evidence="3" type="ORF">Pla123a_31870</name>
</gene>
<comment type="caution">
    <text evidence="3">The sequence shown here is derived from an EMBL/GenBank/DDBJ whole genome shotgun (WGS) entry which is preliminary data.</text>
</comment>
<sequence length="1119" mass="120177" precursor="true">MHYRVPTFCNPRSWAPLVGCLAAVFCALPALAEDASQPAILQVFEARWDTIDDRMADVFVAGYGRLWLPPPARADSGNLSVGYDVFDRFDLGSPRNETLYGTENGLKQLVRQAHTAGLRVNTDFIANHNGFSDSRTFDSQGTSDPADDVYWNESGGYPGFLSTLAPTDDPNGVGDPDGDYHPLGWSGQEYERLAGLIDIAQEKNLQFIRNPVNAGDALNIPPGQSGIFSRGPTNTPDPNNARFYPDHGLGGTTVWDPALGANVTLYDFNTETPLSGDAYAENATGLLVRNLRWMIQEVGVDGFRFDAARHFPRWVLNYLDQGAYLAKQEPLLDGSPDHVYSFIETGGDTDQFVASFIRKDIADNNPTQLGGNRDALDFNLFFALRDNLQENGLLNDWRNIKNRSVDIVDDGLANNGTQGVAFAQSHDDGPAELNDLAHAYLLMRPGQALVYLNAKEFGEDRPFPQDGRPDALGGVYGDAVTTLVNLRNTHGRGNYLDRTPVADEKELLIYEREKSALVVLNNRGDIGYDARTVQTAFTPGTPLVELTGNAADPSIDQLGELPEVLIVKSDGTVDVRAPRNRGSDGARHDHGYLIYGVAAPQGEMRLANTNGQALAERLPGSAPILGQGGPGGPSDDYYNGVSRLTDITVIRDDAFQLRVETTAATLPGGIRDAHADGDRAQFKIDGGLDANSSGAVDHVAAGSVAYGFEDFTETHSPGYVWQGGANIGTGNGLFVQTIDATQLAEGRHYLEGRVYRHRDAATGGDGGPAVFTDFRQVVYVDRLAPESRVESFDPYAVDPSNPNNRDIIVESVDGTAERVHVFVDFPAALDDQAYLDRAAAGEGLAGDFDHDRFAFGVSGVTNGNHVITVLTIEPTGTHNLQRLSGYAPETQIGLGIGDANADGLYTVSDLVGFGGFEPVLRSQNAVFRATLDATGDGLIDARDLIPLGAALAAGDASAAVLAEYDAMLLRRADLDQDGDADTDDLLALIANFGSGVWDFDLNVDGATGPADSRVFVTQLLGAVPGDYNLDGAVDAADYTVWRSSVSRGDRLADGDFDGDVDEQDLQVWVSNFGSERPERWNAITATPEPSVLPITAVLLASTGAVPRPKTTGRFGLKII</sequence>
<dbReference type="GO" id="GO:0004556">
    <property type="term" value="F:alpha-amylase activity"/>
    <property type="evidence" value="ECO:0007669"/>
    <property type="project" value="UniProtKB-EC"/>
</dbReference>
<evidence type="ECO:0000259" key="2">
    <source>
        <dbReference type="SMART" id="SM00642"/>
    </source>
</evidence>
<dbReference type="EMBL" id="SJPO01000007">
    <property type="protein sequence ID" value="TWT75677.1"/>
    <property type="molecule type" value="Genomic_DNA"/>
</dbReference>